<dbReference type="AlphaFoldDB" id="A0A8X7CG26"/>
<keyword evidence="2" id="KW-1185">Reference proteome</keyword>
<dbReference type="EMBL" id="BMAV01015382">
    <property type="protein sequence ID" value="GFY64745.1"/>
    <property type="molecule type" value="Genomic_DNA"/>
</dbReference>
<protein>
    <submittedName>
        <fullName evidence="1">Uncharacterized protein</fullName>
    </submittedName>
</protein>
<organism evidence="1 2">
    <name type="scientific">Trichonephila inaurata madagascariensis</name>
    <dbReference type="NCBI Taxonomy" id="2747483"/>
    <lineage>
        <taxon>Eukaryota</taxon>
        <taxon>Metazoa</taxon>
        <taxon>Ecdysozoa</taxon>
        <taxon>Arthropoda</taxon>
        <taxon>Chelicerata</taxon>
        <taxon>Arachnida</taxon>
        <taxon>Araneae</taxon>
        <taxon>Araneomorphae</taxon>
        <taxon>Entelegynae</taxon>
        <taxon>Araneoidea</taxon>
        <taxon>Nephilidae</taxon>
        <taxon>Trichonephila</taxon>
        <taxon>Trichonephila inaurata</taxon>
    </lineage>
</organism>
<reference evidence="1" key="1">
    <citation type="submission" date="2020-08" db="EMBL/GenBank/DDBJ databases">
        <title>Multicomponent nature underlies the extraordinary mechanical properties of spider dragline silk.</title>
        <authorList>
            <person name="Kono N."/>
            <person name="Nakamura H."/>
            <person name="Mori M."/>
            <person name="Yoshida Y."/>
            <person name="Ohtoshi R."/>
            <person name="Malay A.D."/>
            <person name="Moran D.A.P."/>
            <person name="Tomita M."/>
            <person name="Numata K."/>
            <person name="Arakawa K."/>
        </authorList>
    </citation>
    <scope>NUCLEOTIDE SEQUENCE</scope>
</reference>
<gene>
    <name evidence="1" type="ORF">TNIN_322721</name>
</gene>
<dbReference type="Proteomes" id="UP000886998">
    <property type="component" value="Unassembled WGS sequence"/>
</dbReference>
<accession>A0A8X7CG26</accession>
<name>A0A8X7CG26_9ARAC</name>
<proteinExistence type="predicted"/>
<comment type="caution">
    <text evidence="1">The sequence shown here is derived from an EMBL/GenBank/DDBJ whole genome shotgun (WGS) entry which is preliminary data.</text>
</comment>
<dbReference type="OrthoDB" id="10524057at2759"/>
<evidence type="ECO:0000313" key="1">
    <source>
        <dbReference type="EMBL" id="GFY64745.1"/>
    </source>
</evidence>
<sequence length="109" mass="12407">MTCDMFDMLAIIDDEVTQTNSEILHGLLKCRNIQAIDDLPNGFFLTQQWVLGLLLCTLSLTKSLRKESYMFCLKNMVTNRGPCRDRMLSSKCSSRTSLSCYDGDELRLA</sequence>
<evidence type="ECO:0000313" key="2">
    <source>
        <dbReference type="Proteomes" id="UP000886998"/>
    </source>
</evidence>